<gene>
    <name evidence="1" type="ORF">LMG26858_02886</name>
</gene>
<dbReference type="Proteomes" id="UP000494117">
    <property type="component" value="Unassembled WGS sequence"/>
</dbReference>
<name>A0A6S7DQ86_9BURK</name>
<dbReference type="EMBL" id="CADILG010000020">
    <property type="protein sequence ID" value="CAB3874207.1"/>
    <property type="molecule type" value="Genomic_DNA"/>
</dbReference>
<evidence type="ECO:0000313" key="2">
    <source>
        <dbReference type="Proteomes" id="UP000494117"/>
    </source>
</evidence>
<keyword evidence="2" id="KW-1185">Reference proteome</keyword>
<dbReference type="AlphaFoldDB" id="A0A6S7DQ86"/>
<protein>
    <submittedName>
        <fullName evidence="1">Uncharacterized protein</fullName>
    </submittedName>
</protein>
<organism evidence="1 2">
    <name type="scientific">Achromobacter anxifer</name>
    <dbReference type="NCBI Taxonomy" id="1287737"/>
    <lineage>
        <taxon>Bacteria</taxon>
        <taxon>Pseudomonadati</taxon>
        <taxon>Pseudomonadota</taxon>
        <taxon>Betaproteobacteria</taxon>
        <taxon>Burkholderiales</taxon>
        <taxon>Alcaligenaceae</taxon>
        <taxon>Achromobacter</taxon>
    </lineage>
</organism>
<proteinExistence type="predicted"/>
<sequence>MGHGHRAHDGQSQPRAGLRFAGPAAGEALLHRVLFVVGHARAAVGHGERHAEPRHWRGLDVHGAVRRIAQRVVHQIAQHLAQGHAVAGDAGAADLGRDLDAQALRLQRADAAARFVDGFGYAHEGARALAQAVGDGGVHQQLVDQLAGVRGVEVDAFQARVQPLRIGLVQGDLGLRAQGGQRRAHLVRGVGHQGIERAHDAGQALHEGVQRLD</sequence>
<accession>A0A6S7DQ86</accession>
<reference evidence="1 2" key="1">
    <citation type="submission" date="2020-04" db="EMBL/GenBank/DDBJ databases">
        <authorList>
            <person name="De Canck E."/>
        </authorList>
    </citation>
    <scope>NUCLEOTIDE SEQUENCE [LARGE SCALE GENOMIC DNA]</scope>
    <source>
        <strain evidence="1 2">LMG 26858</strain>
    </source>
</reference>
<evidence type="ECO:0000313" key="1">
    <source>
        <dbReference type="EMBL" id="CAB3874207.1"/>
    </source>
</evidence>